<dbReference type="OrthoDB" id="4200712at2759"/>
<feature type="compositionally biased region" description="Acidic residues" evidence="2">
    <location>
        <begin position="396"/>
        <end position="428"/>
    </location>
</feature>
<dbReference type="EMBL" id="DS268149">
    <property type="protein sequence ID" value="KMU76790.1"/>
    <property type="molecule type" value="Genomic_DNA"/>
</dbReference>
<protein>
    <submittedName>
        <fullName evidence="3">Uncharacterized protein</fullName>
    </submittedName>
</protein>
<accession>A0A0J8QXL4</accession>
<sequence length="428" mass="49791">MHQAVRSVFIKWLSELGDWLMDYSLVVDEEMFINGSFHDVELGLLPIGSLTPLCVVKIAFNEPREKWRQDTAGLVCGAENECRILVVVEICEEPDENRPPPPEQELWSSLPFMHRHNVGQLAATIQAFCIRKEYYLSGRFTCKVHLQCLRWHEPELLWECEMTREEVISHTEEDEDMYPNWRNILLPEWDVKGEEILLPFEELLEAMWDCIEGYDNMVALRMAGPGLRRRRLLGRRHPGQRRRAATPALYPNWRNILLPEWDVKGEEILLPFEELLEAMWDCIEGYDNMVALRMAGVRKGALEPAVEECQDCRLCERHIEPLNRLQNMYEREAAAKQAEEMKRKAEKARKDKARLLWKRPKRSDTVTRQQRDVAEPLCQDENGQHSVEEMSVAGVDDIDEDTEEDETGGDEGSEYEDDGDQDTDMSSD</sequence>
<dbReference type="AlphaFoldDB" id="A0A0J8QXL4"/>
<feature type="region of interest" description="Disordered" evidence="2">
    <location>
        <begin position="359"/>
        <end position="428"/>
    </location>
</feature>
<reference evidence="4" key="1">
    <citation type="journal article" date="2010" name="Genome Res.">
        <title>Population genomic sequencing of Coccidioides fungi reveals recent hybridization and transposon control.</title>
        <authorList>
            <person name="Neafsey D.E."/>
            <person name="Barker B.M."/>
            <person name="Sharpton T.J."/>
            <person name="Stajich J.E."/>
            <person name="Park D.J."/>
            <person name="Whiston E."/>
            <person name="Hung C.-Y."/>
            <person name="McMahan C."/>
            <person name="White J."/>
            <person name="Sykes S."/>
            <person name="Heiman D."/>
            <person name="Young S."/>
            <person name="Zeng Q."/>
            <person name="Abouelleil A."/>
            <person name="Aftuck L."/>
            <person name="Bessette D."/>
            <person name="Brown A."/>
            <person name="FitzGerald M."/>
            <person name="Lui A."/>
            <person name="Macdonald J.P."/>
            <person name="Priest M."/>
            <person name="Orbach M.J."/>
            <person name="Galgiani J.N."/>
            <person name="Kirkland T.N."/>
            <person name="Cole G.T."/>
            <person name="Birren B.W."/>
            <person name="Henn M.R."/>
            <person name="Taylor J.W."/>
            <person name="Rounsley S.D."/>
        </authorList>
    </citation>
    <scope>NUCLEOTIDE SEQUENCE [LARGE SCALE GENOMIC DNA]</scope>
    <source>
        <strain evidence="4">RMSCC 3703</strain>
    </source>
</reference>
<feature type="coiled-coil region" evidence="1">
    <location>
        <begin position="322"/>
        <end position="358"/>
    </location>
</feature>
<evidence type="ECO:0000313" key="3">
    <source>
        <dbReference type="EMBL" id="KMU76790.1"/>
    </source>
</evidence>
<feature type="compositionally biased region" description="Basic and acidic residues" evidence="2">
    <location>
        <begin position="362"/>
        <end position="374"/>
    </location>
</feature>
<evidence type="ECO:0000313" key="4">
    <source>
        <dbReference type="Proteomes" id="UP000054559"/>
    </source>
</evidence>
<proteinExistence type="predicted"/>
<organism evidence="3 4">
    <name type="scientific">Coccidioides immitis RMSCC 3703</name>
    <dbReference type="NCBI Taxonomy" id="454286"/>
    <lineage>
        <taxon>Eukaryota</taxon>
        <taxon>Fungi</taxon>
        <taxon>Dikarya</taxon>
        <taxon>Ascomycota</taxon>
        <taxon>Pezizomycotina</taxon>
        <taxon>Eurotiomycetes</taxon>
        <taxon>Eurotiomycetidae</taxon>
        <taxon>Onygenales</taxon>
        <taxon>Onygenaceae</taxon>
        <taxon>Coccidioides</taxon>
    </lineage>
</organism>
<evidence type="ECO:0000256" key="1">
    <source>
        <dbReference type="SAM" id="Coils"/>
    </source>
</evidence>
<keyword evidence="1" id="KW-0175">Coiled coil</keyword>
<gene>
    <name evidence="3" type="ORF">CISG_05623</name>
</gene>
<name>A0A0J8QXL4_COCIT</name>
<dbReference type="Proteomes" id="UP000054559">
    <property type="component" value="Unassembled WGS sequence"/>
</dbReference>
<evidence type="ECO:0000256" key="2">
    <source>
        <dbReference type="SAM" id="MobiDB-lite"/>
    </source>
</evidence>